<evidence type="ECO:0000313" key="1">
    <source>
        <dbReference type="EMBL" id="QSQ22831.1"/>
    </source>
</evidence>
<proteinExistence type="predicted"/>
<reference evidence="1 2" key="1">
    <citation type="submission" date="2021-02" db="EMBL/GenBank/DDBJ databases">
        <title>De Novo genome assembly of isolated myxobacteria.</title>
        <authorList>
            <person name="Stevens D.C."/>
        </authorList>
    </citation>
    <scope>NUCLEOTIDE SEQUENCE [LARGE SCALE GENOMIC DNA]</scope>
    <source>
        <strain evidence="2">SCPEA02</strain>
    </source>
</reference>
<keyword evidence="2" id="KW-1185">Reference proteome</keyword>
<organism evidence="1 2">
    <name type="scientific">Pyxidicoccus parkwayensis</name>
    <dbReference type="NCBI Taxonomy" id="2813578"/>
    <lineage>
        <taxon>Bacteria</taxon>
        <taxon>Pseudomonadati</taxon>
        <taxon>Myxococcota</taxon>
        <taxon>Myxococcia</taxon>
        <taxon>Myxococcales</taxon>
        <taxon>Cystobacterineae</taxon>
        <taxon>Myxococcaceae</taxon>
        <taxon>Pyxidicoccus</taxon>
    </lineage>
</organism>
<protein>
    <submittedName>
        <fullName evidence="1">Uncharacterized protein</fullName>
    </submittedName>
</protein>
<dbReference type="RefSeq" id="WP_206724407.1">
    <property type="nucleotide sequence ID" value="NZ_CP071090.1"/>
</dbReference>
<accession>A0ABX7NZK6</accession>
<evidence type="ECO:0000313" key="2">
    <source>
        <dbReference type="Proteomes" id="UP000662747"/>
    </source>
</evidence>
<dbReference type="Proteomes" id="UP000662747">
    <property type="component" value="Chromosome"/>
</dbReference>
<dbReference type="EMBL" id="CP071090">
    <property type="protein sequence ID" value="QSQ22831.1"/>
    <property type="molecule type" value="Genomic_DNA"/>
</dbReference>
<sequence>MAQDLNSLLKSIQELTQAAKEPGRLSRAELEAELRKVTLSLKDVLMQLGGQLQATGSPAAAVLVEVFRTQLTEALQQSGLDLEQTDEMKKLREELELLKRGYIRS</sequence>
<gene>
    <name evidence="1" type="ORF">JY651_48370</name>
</gene>
<name>A0ABX7NZK6_9BACT</name>